<dbReference type="Proteomes" id="UP000789366">
    <property type="component" value="Unassembled WGS sequence"/>
</dbReference>
<name>A0ACA9NCR0_9GLOM</name>
<proteinExistence type="predicted"/>
<gene>
    <name evidence="1" type="ORF">SPELUC_LOCUS8781</name>
</gene>
<keyword evidence="2" id="KW-1185">Reference proteome</keyword>
<reference evidence="1" key="1">
    <citation type="submission" date="2021-06" db="EMBL/GenBank/DDBJ databases">
        <authorList>
            <person name="Kallberg Y."/>
            <person name="Tangrot J."/>
            <person name="Rosling A."/>
        </authorList>
    </citation>
    <scope>NUCLEOTIDE SEQUENCE</scope>
    <source>
        <strain evidence="1">28 12/20/2015</strain>
    </source>
</reference>
<sequence>LIEKTLANLYELLLELIKDLILIQENLNIDEDDIIAIQKDLGIVNYSNQERIKEADKTAKEYF</sequence>
<feature type="non-terminal residue" evidence="1">
    <location>
        <position position="1"/>
    </location>
</feature>
<organism evidence="1 2">
    <name type="scientific">Cetraspora pellucida</name>
    <dbReference type="NCBI Taxonomy" id="1433469"/>
    <lineage>
        <taxon>Eukaryota</taxon>
        <taxon>Fungi</taxon>
        <taxon>Fungi incertae sedis</taxon>
        <taxon>Mucoromycota</taxon>
        <taxon>Glomeromycotina</taxon>
        <taxon>Glomeromycetes</taxon>
        <taxon>Diversisporales</taxon>
        <taxon>Gigasporaceae</taxon>
        <taxon>Cetraspora</taxon>
    </lineage>
</organism>
<protein>
    <submittedName>
        <fullName evidence="1">16_t:CDS:1</fullName>
    </submittedName>
</protein>
<dbReference type="EMBL" id="CAJVPW010013698">
    <property type="protein sequence ID" value="CAG8647244.1"/>
    <property type="molecule type" value="Genomic_DNA"/>
</dbReference>
<evidence type="ECO:0000313" key="2">
    <source>
        <dbReference type="Proteomes" id="UP000789366"/>
    </source>
</evidence>
<accession>A0ACA9NCR0</accession>
<evidence type="ECO:0000313" key="1">
    <source>
        <dbReference type="EMBL" id="CAG8647244.1"/>
    </source>
</evidence>
<comment type="caution">
    <text evidence="1">The sequence shown here is derived from an EMBL/GenBank/DDBJ whole genome shotgun (WGS) entry which is preliminary data.</text>
</comment>